<name>A0A3S5A6S4_9PLAT</name>
<keyword evidence="3" id="KW-1185">Reference proteome</keyword>
<accession>A0A3S5A6S4</accession>
<proteinExistence type="predicted"/>
<evidence type="ECO:0000313" key="2">
    <source>
        <dbReference type="EMBL" id="VEL13449.1"/>
    </source>
</evidence>
<dbReference type="EMBL" id="CAAALY010017828">
    <property type="protein sequence ID" value="VEL13449.1"/>
    <property type="molecule type" value="Genomic_DNA"/>
</dbReference>
<evidence type="ECO:0000256" key="1">
    <source>
        <dbReference type="SAM" id="MobiDB-lite"/>
    </source>
</evidence>
<feature type="region of interest" description="Disordered" evidence="1">
    <location>
        <begin position="159"/>
        <end position="188"/>
    </location>
</feature>
<reference evidence="2" key="1">
    <citation type="submission" date="2018-11" db="EMBL/GenBank/DDBJ databases">
        <authorList>
            <consortium name="Pathogen Informatics"/>
        </authorList>
    </citation>
    <scope>NUCLEOTIDE SEQUENCE</scope>
</reference>
<protein>
    <submittedName>
        <fullName evidence="2">Uncharacterized protein</fullName>
    </submittedName>
</protein>
<dbReference type="AlphaFoldDB" id="A0A3S5A6S4"/>
<sequence>MLDNELEVMENSKVSSGVPLDLTLKSIIQIAPTHLSARHGIQIQNGVKSQEEMPTQYEATYLKDNQSEVGLSIMSLTPLLVQSAPPRLTVSANPNSEKNRMDVTSIDDLVTYNAPDLSNSNLPNPHLVQKEDYGRIIFPQDHASQLAIKTEYSQEELVGSNSRHGAVSSDTPGLSKLNIGSDDNLSGSETLAGQHEFWRMRNMDVAEETKTVARSHIEDIASTHLLSRPISDVETKFTDDLSTVLTDSALLGYKEVGQQVQETRAASPLLETMEECDRLNNLILKDGELEIITKTTTEIIARPTKTVTATSTKNSPLFVKHSECSFTLKPKEESTIDVCQFQPQINKEKLLNSQELSNQVEVSKMRDTILDPERRPLSLNTTITWPSSNYHQKYTNSTPDRPVQSLMETVDLASFDALHIPLNSDLQICESRHVLASKEKKAKTTVCPSPMYSSSVAAMTGAPQLTGHRPYMEKNSFLLFPSILFDYQGQPFLYDLKRINSKERKKRDKATLGTLDAMIRDTLQTVRHHRLA</sequence>
<evidence type="ECO:0000313" key="3">
    <source>
        <dbReference type="Proteomes" id="UP000784294"/>
    </source>
</evidence>
<organism evidence="2 3">
    <name type="scientific">Protopolystoma xenopodis</name>
    <dbReference type="NCBI Taxonomy" id="117903"/>
    <lineage>
        <taxon>Eukaryota</taxon>
        <taxon>Metazoa</taxon>
        <taxon>Spiralia</taxon>
        <taxon>Lophotrochozoa</taxon>
        <taxon>Platyhelminthes</taxon>
        <taxon>Monogenea</taxon>
        <taxon>Polyopisthocotylea</taxon>
        <taxon>Polystomatidea</taxon>
        <taxon>Polystomatidae</taxon>
        <taxon>Protopolystoma</taxon>
    </lineage>
</organism>
<feature type="compositionally biased region" description="Polar residues" evidence="1">
    <location>
        <begin position="159"/>
        <end position="172"/>
    </location>
</feature>
<comment type="caution">
    <text evidence="2">The sequence shown here is derived from an EMBL/GenBank/DDBJ whole genome shotgun (WGS) entry which is preliminary data.</text>
</comment>
<gene>
    <name evidence="2" type="ORF">PXEA_LOCUS6889</name>
</gene>
<dbReference type="Proteomes" id="UP000784294">
    <property type="component" value="Unassembled WGS sequence"/>
</dbReference>